<keyword evidence="11" id="KW-1185">Reference proteome</keyword>
<dbReference type="InterPro" id="IPR000426">
    <property type="entry name" value="Proteasome_asu_N"/>
</dbReference>
<dbReference type="InterPro" id="IPR023332">
    <property type="entry name" value="Proteasome_alpha-type"/>
</dbReference>
<evidence type="ECO:0000256" key="5">
    <source>
        <dbReference type="ARBA" id="ARBA00022942"/>
    </source>
</evidence>
<dbReference type="AlphaFoldDB" id="A0A9Q0LJF9"/>
<comment type="subcellular location">
    <subcellularLocation>
        <location evidence="3">Cytoplasm</location>
    </subcellularLocation>
    <subcellularLocation>
        <location evidence="2">Nucleus</location>
    </subcellularLocation>
</comment>
<dbReference type="OMA" id="YGYDMPV"/>
<comment type="function">
    <text evidence="1">The proteasome is a multicatalytic proteinase complex which is characterized by its ability to cleave peptides with Arg, Phe, Tyr, Leu, and Glu adjacent to the leaving group at neutral or slightly basic pH. The proteasome has an ATP-dependent proteolytic activity.</text>
</comment>
<dbReference type="SMART" id="SM00948">
    <property type="entry name" value="Proteasome_A_N"/>
    <property type="match status" value="1"/>
</dbReference>
<dbReference type="GO" id="GO:0005737">
    <property type="term" value="C:cytoplasm"/>
    <property type="evidence" value="ECO:0007669"/>
    <property type="project" value="UniProtKB-SubCell"/>
</dbReference>
<dbReference type="InterPro" id="IPR034642">
    <property type="entry name" value="Proteasome_subunit_alpha6"/>
</dbReference>
<organism evidence="10 11">
    <name type="scientific">Anaeramoeba ignava</name>
    <name type="common">Anaerobic marine amoeba</name>
    <dbReference type="NCBI Taxonomy" id="1746090"/>
    <lineage>
        <taxon>Eukaryota</taxon>
        <taxon>Metamonada</taxon>
        <taxon>Anaeramoebidae</taxon>
        <taxon>Anaeramoeba</taxon>
    </lineage>
</organism>
<dbReference type="OrthoDB" id="431557at2759"/>
<keyword evidence="5 8" id="KW-0647">Proteasome</keyword>
<dbReference type="GO" id="GO:0005634">
    <property type="term" value="C:nucleus"/>
    <property type="evidence" value="ECO:0007669"/>
    <property type="project" value="UniProtKB-SubCell"/>
</dbReference>
<evidence type="ECO:0000256" key="8">
    <source>
        <dbReference type="PROSITE-ProRule" id="PRU00808"/>
    </source>
</evidence>
<proteinExistence type="inferred from homology"/>
<dbReference type="Proteomes" id="UP001149090">
    <property type="component" value="Unassembled WGS sequence"/>
</dbReference>
<dbReference type="InterPro" id="IPR001353">
    <property type="entry name" value="Proteasome_sua/b"/>
</dbReference>
<evidence type="ECO:0000256" key="3">
    <source>
        <dbReference type="ARBA" id="ARBA00004496"/>
    </source>
</evidence>
<evidence type="ECO:0000313" key="11">
    <source>
        <dbReference type="Proteomes" id="UP001149090"/>
    </source>
</evidence>
<accession>A0A9Q0LJF9</accession>
<reference evidence="10" key="1">
    <citation type="submission" date="2022-10" db="EMBL/GenBank/DDBJ databases">
        <title>Novel sulphate-reducing endosymbionts in the free-living metamonad Anaeramoeba.</title>
        <authorList>
            <person name="Jerlstrom-Hultqvist J."/>
            <person name="Cepicka I."/>
            <person name="Gallot-Lavallee L."/>
            <person name="Salas-Leiva D."/>
            <person name="Curtis B.A."/>
            <person name="Zahonova K."/>
            <person name="Pipaliya S."/>
            <person name="Dacks J."/>
            <person name="Roger A.J."/>
        </authorList>
    </citation>
    <scope>NUCLEOTIDE SEQUENCE</scope>
    <source>
        <strain evidence="10">BMAN</strain>
    </source>
</reference>
<dbReference type="GO" id="GO:0019773">
    <property type="term" value="C:proteasome core complex, alpha-subunit complex"/>
    <property type="evidence" value="ECO:0007669"/>
    <property type="project" value="UniProtKB-UniRule"/>
</dbReference>
<dbReference type="SUPFAM" id="SSF56235">
    <property type="entry name" value="N-terminal nucleophile aminohydrolases (Ntn hydrolases)"/>
    <property type="match status" value="1"/>
</dbReference>
<evidence type="ECO:0000256" key="6">
    <source>
        <dbReference type="ARBA" id="ARBA00023242"/>
    </source>
</evidence>
<dbReference type="PANTHER" id="PTHR11599">
    <property type="entry name" value="PROTEASOME SUBUNIT ALPHA/BETA"/>
    <property type="match status" value="1"/>
</dbReference>
<name>A0A9Q0LJF9_ANAIG</name>
<keyword evidence="6" id="KW-0539">Nucleus</keyword>
<evidence type="ECO:0000256" key="4">
    <source>
        <dbReference type="ARBA" id="ARBA00022490"/>
    </source>
</evidence>
<dbReference type="InterPro" id="IPR050115">
    <property type="entry name" value="Proteasome_alpha"/>
</dbReference>
<comment type="similarity">
    <text evidence="8">Belongs to the peptidase T1A family.</text>
</comment>
<dbReference type="Gene3D" id="3.60.20.10">
    <property type="entry name" value="Glutamine Phosphoribosylpyrophosphate, subunit 1, domain 1"/>
    <property type="match status" value="1"/>
</dbReference>
<comment type="subunit">
    <text evidence="7">The 26S proteasome consists of a 20S proteasome core and two 19S regulatory subunits. The 20S proteasome core is composed of 28 subunits that are arranged in four stacked rings, resulting in a barrel-shaped structure. The two end rings are each formed by seven alpha subunits, and the two central rings are each formed by seven beta subunits. The catalytic chamber with the active sites is on the inside of the barrel.</text>
</comment>
<dbReference type="FunFam" id="3.60.20.10:FF:000055">
    <property type="entry name" value="Proteasome subunit alpha type"/>
    <property type="match status" value="1"/>
</dbReference>
<evidence type="ECO:0000256" key="2">
    <source>
        <dbReference type="ARBA" id="ARBA00004123"/>
    </source>
</evidence>
<dbReference type="Pfam" id="PF10584">
    <property type="entry name" value="Proteasome_A_N"/>
    <property type="match status" value="1"/>
</dbReference>
<evidence type="ECO:0000313" key="10">
    <source>
        <dbReference type="EMBL" id="KAJ5072930.1"/>
    </source>
</evidence>
<feature type="domain" description="Proteasome alpha-type subunits" evidence="9">
    <location>
        <begin position="8"/>
        <end position="30"/>
    </location>
</feature>
<evidence type="ECO:0000256" key="1">
    <source>
        <dbReference type="ARBA" id="ARBA00002000"/>
    </source>
</evidence>
<evidence type="ECO:0000256" key="7">
    <source>
        <dbReference type="ARBA" id="ARBA00026071"/>
    </source>
</evidence>
<dbReference type="EMBL" id="JAPDFW010000078">
    <property type="protein sequence ID" value="KAJ5072930.1"/>
    <property type="molecule type" value="Genomic_DNA"/>
</dbReference>
<keyword evidence="4" id="KW-0963">Cytoplasm</keyword>
<evidence type="ECO:0000259" key="9">
    <source>
        <dbReference type="SMART" id="SM00948"/>
    </source>
</evidence>
<sequence>MTSSAFGFDRHISVFSPEGRLYQIEYVYTAIRAAGNTTIGVRGEETVCVVTQKKVPDKLTDPTTVTSMFTITNNIGCAMTGIRADMKTAVQRLRYFAHRFEYENGFEIPVSHLARKMADFFQLFTQHAFMRPLGLAITLIGIDEEVGPQLYKIEPSGYFLGYKATCVGQKEQEGTNFLEKKIKKETKLNKDETIQLAISSLQSVLGVDFRPSDIEVGIVEKDSPKFTLLSEELIDSHLTAISERD</sequence>
<comment type="caution">
    <text evidence="10">The sequence shown here is derived from an EMBL/GenBank/DDBJ whole genome shotgun (WGS) entry which is preliminary data.</text>
</comment>
<dbReference type="PROSITE" id="PS51475">
    <property type="entry name" value="PROTEASOME_ALPHA_2"/>
    <property type="match status" value="1"/>
</dbReference>
<gene>
    <name evidence="10" type="ORF">M0811_09144</name>
</gene>
<dbReference type="InterPro" id="IPR029055">
    <property type="entry name" value="Ntn_hydrolases_N"/>
</dbReference>
<protein>
    <submittedName>
        <fullName evidence="10">Proteasome subunit alpha type-6</fullName>
    </submittedName>
</protein>
<dbReference type="Pfam" id="PF00227">
    <property type="entry name" value="Proteasome"/>
    <property type="match status" value="1"/>
</dbReference>
<dbReference type="GO" id="GO:0006511">
    <property type="term" value="P:ubiquitin-dependent protein catabolic process"/>
    <property type="evidence" value="ECO:0007669"/>
    <property type="project" value="InterPro"/>
</dbReference>
<dbReference type="CDD" id="cd03754">
    <property type="entry name" value="proteasome_alpha_type_6"/>
    <property type="match status" value="1"/>
</dbReference>